<keyword evidence="2" id="KW-1185">Reference proteome</keyword>
<protein>
    <submittedName>
        <fullName evidence="1">Predicted protein</fullName>
    </submittedName>
</protein>
<dbReference type="KEGG" id="lbc:LACBIDRAFT_303089"/>
<accession>B0DIW9</accession>
<dbReference type="HOGENOM" id="CLU_2320805_0_0_1"/>
<evidence type="ECO:0000313" key="2">
    <source>
        <dbReference type="Proteomes" id="UP000001194"/>
    </source>
</evidence>
<dbReference type="RefSeq" id="XP_001883863.1">
    <property type="nucleotide sequence ID" value="XM_001883828.1"/>
</dbReference>
<name>B0DIW9_LACBS</name>
<dbReference type="EMBL" id="DS547113">
    <property type="protein sequence ID" value="EDR05305.1"/>
    <property type="molecule type" value="Genomic_DNA"/>
</dbReference>
<dbReference type="Proteomes" id="UP000001194">
    <property type="component" value="Unassembled WGS sequence"/>
</dbReference>
<organism evidence="2">
    <name type="scientific">Laccaria bicolor (strain S238N-H82 / ATCC MYA-4686)</name>
    <name type="common">Bicoloured deceiver</name>
    <name type="synonym">Laccaria laccata var. bicolor</name>
    <dbReference type="NCBI Taxonomy" id="486041"/>
    <lineage>
        <taxon>Eukaryota</taxon>
        <taxon>Fungi</taxon>
        <taxon>Dikarya</taxon>
        <taxon>Basidiomycota</taxon>
        <taxon>Agaricomycotina</taxon>
        <taxon>Agaricomycetes</taxon>
        <taxon>Agaricomycetidae</taxon>
        <taxon>Agaricales</taxon>
        <taxon>Agaricineae</taxon>
        <taxon>Hydnangiaceae</taxon>
        <taxon>Laccaria</taxon>
    </lineage>
</organism>
<evidence type="ECO:0000313" key="1">
    <source>
        <dbReference type="EMBL" id="EDR05305.1"/>
    </source>
</evidence>
<sequence length="99" mass="11021">MDTFSSLLLRHALLPPHYHHALAPQFLLLPPHYHYALAPQFLHSAPLNPSVQLASTALWIPQSQLSLGHPGSEAENRSASWSFRVTYAHVFGSSCVLRL</sequence>
<dbReference type="InParanoid" id="B0DIW9"/>
<dbReference type="AlphaFoldDB" id="B0DIW9"/>
<reference evidence="1 2" key="1">
    <citation type="journal article" date="2008" name="Nature">
        <title>The genome of Laccaria bicolor provides insights into mycorrhizal symbiosis.</title>
        <authorList>
            <person name="Martin F."/>
            <person name="Aerts A."/>
            <person name="Ahren D."/>
            <person name="Brun A."/>
            <person name="Danchin E.G.J."/>
            <person name="Duchaussoy F."/>
            <person name="Gibon J."/>
            <person name="Kohler A."/>
            <person name="Lindquist E."/>
            <person name="Pereda V."/>
            <person name="Salamov A."/>
            <person name="Shapiro H.J."/>
            <person name="Wuyts J."/>
            <person name="Blaudez D."/>
            <person name="Buee M."/>
            <person name="Brokstein P."/>
            <person name="Canbaeck B."/>
            <person name="Cohen D."/>
            <person name="Courty P.E."/>
            <person name="Coutinho P.M."/>
            <person name="Delaruelle C."/>
            <person name="Detter J.C."/>
            <person name="Deveau A."/>
            <person name="DiFazio S."/>
            <person name="Duplessis S."/>
            <person name="Fraissinet-Tachet L."/>
            <person name="Lucic E."/>
            <person name="Frey-Klett P."/>
            <person name="Fourrey C."/>
            <person name="Feussner I."/>
            <person name="Gay G."/>
            <person name="Grimwood J."/>
            <person name="Hoegger P.J."/>
            <person name="Jain P."/>
            <person name="Kilaru S."/>
            <person name="Labbe J."/>
            <person name="Lin Y.C."/>
            <person name="Legue V."/>
            <person name="Le Tacon F."/>
            <person name="Marmeisse R."/>
            <person name="Melayah D."/>
            <person name="Montanini B."/>
            <person name="Muratet M."/>
            <person name="Nehls U."/>
            <person name="Niculita-Hirzel H."/>
            <person name="Oudot-Le Secq M.P."/>
            <person name="Peter M."/>
            <person name="Quesneville H."/>
            <person name="Rajashekar B."/>
            <person name="Reich M."/>
            <person name="Rouhier N."/>
            <person name="Schmutz J."/>
            <person name="Yin T."/>
            <person name="Chalot M."/>
            <person name="Henrissat B."/>
            <person name="Kuees U."/>
            <person name="Lucas S."/>
            <person name="Van de Peer Y."/>
            <person name="Podila G.K."/>
            <person name="Polle A."/>
            <person name="Pukkila P.J."/>
            <person name="Richardson P.M."/>
            <person name="Rouze P."/>
            <person name="Sanders I.R."/>
            <person name="Stajich J.E."/>
            <person name="Tunlid A."/>
            <person name="Tuskan G."/>
            <person name="Grigoriev I.V."/>
        </authorList>
    </citation>
    <scope>NUCLEOTIDE SEQUENCE [LARGE SCALE GENOMIC DNA]</scope>
    <source>
        <strain evidence="2">S238N-H82 / ATCC MYA-4686</strain>
    </source>
</reference>
<dbReference type="GeneID" id="6079634"/>
<proteinExistence type="predicted"/>
<gene>
    <name evidence="1" type="ORF">LACBIDRAFT_303089</name>
</gene>